<protein>
    <recommendedName>
        <fullName evidence="4">Right handed beta helix region</fullName>
    </recommendedName>
</protein>
<reference evidence="3" key="1">
    <citation type="journal article" date="2019" name="Int. J. Syst. Evol. Microbiol.">
        <title>The Global Catalogue of Microorganisms (GCM) 10K type strain sequencing project: providing services to taxonomists for standard genome sequencing and annotation.</title>
        <authorList>
            <consortium name="The Broad Institute Genomics Platform"/>
            <consortium name="The Broad Institute Genome Sequencing Center for Infectious Disease"/>
            <person name="Wu L."/>
            <person name="Ma J."/>
        </authorList>
    </citation>
    <scope>NUCLEOTIDE SEQUENCE [LARGE SCALE GENOMIC DNA]</scope>
    <source>
        <strain evidence="3">CCM 7526</strain>
    </source>
</reference>
<organism evidence="2 3">
    <name type="scientific">Actinoplanes sichuanensis</name>
    <dbReference type="NCBI Taxonomy" id="512349"/>
    <lineage>
        <taxon>Bacteria</taxon>
        <taxon>Bacillati</taxon>
        <taxon>Actinomycetota</taxon>
        <taxon>Actinomycetes</taxon>
        <taxon>Micromonosporales</taxon>
        <taxon>Micromonosporaceae</taxon>
        <taxon>Actinoplanes</taxon>
    </lineage>
</organism>
<sequence length="443" mass="44206">MERRLLVGGLAAVAGVALIGAGVRSLPYAATGLSGVPGTPSSPAPAQVPGQVPGLSPSGARPVAASASAASPSAATSSPSPSPSATTASAATATSCGNGATDAEVVRSGGTWTARRAGRTTYTGTDMQSAVEAGIASLTAGRTAKQRVVVRGSGTVSASARIKLPSFTTIDVCGTIDVVGPSATDMAPIFARDVTDIEVEHLTVTGTPMYGIFMRDVTNVKLGRIDLRLSSGLGVRIDNGGTGAFSKNIKIDQVYVSGASSHAVETAGVDGLTIGTVTARNVGEAGLLLNTTINATIGTVDAVNAGAGTGYAAFRMANRNGRVGDAYPANIKVGLVKARGGGRGVFCVSESGGATIGRIDIAGTGGNAILIENCYNVTIAAEGGTVSGGGEIRLAARSTFANTSGVMLRKLTIKDNHIKEAPCVDGLTITDVKVDTPSDIDRC</sequence>
<gene>
    <name evidence="2" type="ORF">ACFQ5G_53700</name>
</gene>
<name>A0ABW4AUI8_9ACTN</name>
<evidence type="ECO:0000313" key="3">
    <source>
        <dbReference type="Proteomes" id="UP001597183"/>
    </source>
</evidence>
<comment type="caution">
    <text evidence="2">The sequence shown here is derived from an EMBL/GenBank/DDBJ whole genome shotgun (WGS) entry which is preliminary data.</text>
</comment>
<accession>A0ABW4AUI8</accession>
<evidence type="ECO:0008006" key="4">
    <source>
        <dbReference type="Google" id="ProtNLM"/>
    </source>
</evidence>
<dbReference type="InterPro" id="IPR011050">
    <property type="entry name" value="Pectin_lyase_fold/virulence"/>
</dbReference>
<keyword evidence="3" id="KW-1185">Reference proteome</keyword>
<feature type="region of interest" description="Disordered" evidence="1">
    <location>
        <begin position="35"/>
        <end position="103"/>
    </location>
</feature>
<dbReference type="EMBL" id="JBHTMK010000079">
    <property type="protein sequence ID" value="MFD1374243.1"/>
    <property type="molecule type" value="Genomic_DNA"/>
</dbReference>
<proteinExistence type="predicted"/>
<evidence type="ECO:0000313" key="2">
    <source>
        <dbReference type="EMBL" id="MFD1374243.1"/>
    </source>
</evidence>
<dbReference type="RefSeq" id="WP_317794160.1">
    <property type="nucleotide sequence ID" value="NZ_AP028461.1"/>
</dbReference>
<dbReference type="Gene3D" id="2.160.20.10">
    <property type="entry name" value="Single-stranded right-handed beta-helix, Pectin lyase-like"/>
    <property type="match status" value="1"/>
</dbReference>
<dbReference type="SUPFAM" id="SSF51126">
    <property type="entry name" value="Pectin lyase-like"/>
    <property type="match status" value="1"/>
</dbReference>
<dbReference type="Proteomes" id="UP001597183">
    <property type="component" value="Unassembled WGS sequence"/>
</dbReference>
<feature type="compositionally biased region" description="Low complexity" evidence="1">
    <location>
        <begin position="56"/>
        <end position="95"/>
    </location>
</feature>
<dbReference type="InterPro" id="IPR012334">
    <property type="entry name" value="Pectin_lyas_fold"/>
</dbReference>
<evidence type="ECO:0000256" key="1">
    <source>
        <dbReference type="SAM" id="MobiDB-lite"/>
    </source>
</evidence>